<dbReference type="Pfam" id="PF01553">
    <property type="entry name" value="Acyltransferase"/>
    <property type="match status" value="1"/>
</dbReference>
<keyword evidence="2" id="KW-0808">Transferase</keyword>
<gene>
    <name evidence="2" type="ordered locus">Halhy_0130</name>
</gene>
<evidence type="ECO:0000313" key="3">
    <source>
        <dbReference type="Proteomes" id="UP000008461"/>
    </source>
</evidence>
<dbReference type="GO" id="GO:0019698">
    <property type="term" value="P:D-galacturonate catabolic process"/>
    <property type="evidence" value="ECO:0007669"/>
    <property type="project" value="TreeGrafter"/>
</dbReference>
<feature type="domain" description="Phospholipid/glycerol acyltransferase" evidence="1">
    <location>
        <begin position="81"/>
        <end position="224"/>
    </location>
</feature>
<accession>F4KSS9</accession>
<dbReference type="HOGENOM" id="CLU_061982_0_0_10"/>
<reference evidence="2 3" key="1">
    <citation type="journal article" date="2011" name="Stand. Genomic Sci.">
        <title>Complete genome sequence of Haliscomenobacter hydrossis type strain (O).</title>
        <authorList>
            <consortium name="US DOE Joint Genome Institute (JGI-PGF)"/>
            <person name="Daligault H."/>
            <person name="Lapidus A."/>
            <person name="Zeytun A."/>
            <person name="Nolan M."/>
            <person name="Lucas S."/>
            <person name="Del Rio T.G."/>
            <person name="Tice H."/>
            <person name="Cheng J.F."/>
            <person name="Tapia R."/>
            <person name="Han C."/>
            <person name="Goodwin L."/>
            <person name="Pitluck S."/>
            <person name="Liolios K."/>
            <person name="Pagani I."/>
            <person name="Ivanova N."/>
            <person name="Huntemann M."/>
            <person name="Mavromatis K."/>
            <person name="Mikhailova N."/>
            <person name="Pati A."/>
            <person name="Chen A."/>
            <person name="Palaniappan K."/>
            <person name="Land M."/>
            <person name="Hauser L."/>
            <person name="Brambilla E.M."/>
            <person name="Rohde M."/>
            <person name="Verbarg S."/>
            <person name="Goker M."/>
            <person name="Bristow J."/>
            <person name="Eisen J.A."/>
            <person name="Markowitz V."/>
            <person name="Hugenholtz P."/>
            <person name="Kyrpides N.C."/>
            <person name="Klenk H.P."/>
            <person name="Woyke T."/>
        </authorList>
    </citation>
    <scope>NUCLEOTIDE SEQUENCE [LARGE SCALE GENOMIC DNA]</scope>
    <source>
        <strain evidence="3">ATCC 27775 / DSM 1100 / LMG 10767 / O</strain>
    </source>
</reference>
<organism evidence="2 3">
    <name type="scientific">Haliscomenobacter hydrossis (strain ATCC 27775 / DSM 1100 / LMG 10767 / O)</name>
    <dbReference type="NCBI Taxonomy" id="760192"/>
    <lineage>
        <taxon>Bacteria</taxon>
        <taxon>Pseudomonadati</taxon>
        <taxon>Bacteroidota</taxon>
        <taxon>Saprospiria</taxon>
        <taxon>Saprospirales</taxon>
        <taxon>Haliscomenobacteraceae</taxon>
        <taxon>Haliscomenobacter</taxon>
    </lineage>
</organism>
<keyword evidence="2" id="KW-0012">Acyltransferase</keyword>
<dbReference type="AlphaFoldDB" id="F4KSS9"/>
<dbReference type="GO" id="GO:0042840">
    <property type="term" value="P:D-glucuronate catabolic process"/>
    <property type="evidence" value="ECO:0007669"/>
    <property type="project" value="TreeGrafter"/>
</dbReference>
<dbReference type="STRING" id="760192.Halhy_0130"/>
<protein>
    <submittedName>
        <fullName evidence="2">Phospholipid/glycerol acyltransferase</fullName>
    </submittedName>
</protein>
<dbReference type="InterPro" id="IPR002123">
    <property type="entry name" value="Plipid/glycerol_acylTrfase"/>
</dbReference>
<dbReference type="RefSeq" id="WP_013762607.1">
    <property type="nucleotide sequence ID" value="NC_015510.1"/>
</dbReference>
<dbReference type="PANTHER" id="PTHR30068">
    <property type="entry name" value="URONATE ISOMERASE"/>
    <property type="match status" value="1"/>
</dbReference>
<dbReference type="eggNOG" id="COG2937">
    <property type="taxonomic scope" value="Bacteria"/>
</dbReference>
<dbReference type="PANTHER" id="PTHR30068:SF3">
    <property type="entry name" value="PHOSPHOLIPID_GLYCEROL ACYLTRANSFERASE DOMAIN-CONTAINING PROTEIN"/>
    <property type="match status" value="1"/>
</dbReference>
<keyword evidence="3" id="KW-1185">Reference proteome</keyword>
<dbReference type="GO" id="GO:0016746">
    <property type="term" value="F:acyltransferase activity"/>
    <property type="evidence" value="ECO:0007669"/>
    <property type="project" value="UniProtKB-KW"/>
</dbReference>
<dbReference type="KEGG" id="hhy:Halhy_0130"/>
<evidence type="ECO:0000313" key="2">
    <source>
        <dbReference type="EMBL" id="AEE48043.1"/>
    </source>
</evidence>
<sequence length="379" mass="43986">MQETPFRLEPFRDDEIEAAIDELFSYPGFLDGMKLFLPEPLLQHILQAKEEIHTAADFQTKIVAPFLKVIQKASISELSASGFEHLNPNERYLFISNHRDIVLDSAFLNMVLFENGFDTSQIAIGDNLMMHRISELLFRINKSFVVKRTGTPRELYGYSMQLSTYIHDLINNKIASVWIAQREGRAKDGNDRTQVGLLTMLGLSGKKHLVQHFQKLNIVPVSISYEYDPCGLLKTQEYLNKLADPDFKKNFQQDVEYMLLGIKGQKGRVHFHFGEVLNDTLEELKEESNSKKQLETLAEMIDKSVHLHYELRPVNYIAYDLLNESRTYIQHYTLEELEWHTHFFEDQIKLLKNDADDDAGRKYLLEMYANPLINANSYV</sequence>
<dbReference type="SUPFAM" id="SSF69593">
    <property type="entry name" value="Glycerol-3-phosphate (1)-acyltransferase"/>
    <property type="match status" value="1"/>
</dbReference>
<reference key="2">
    <citation type="submission" date="2011-04" db="EMBL/GenBank/DDBJ databases">
        <title>Complete sequence of chromosome of Haliscomenobacter hydrossis DSM 1100.</title>
        <authorList>
            <consortium name="US DOE Joint Genome Institute (JGI-PGF)"/>
            <person name="Lucas S."/>
            <person name="Han J."/>
            <person name="Lapidus A."/>
            <person name="Bruce D."/>
            <person name="Goodwin L."/>
            <person name="Pitluck S."/>
            <person name="Peters L."/>
            <person name="Kyrpides N."/>
            <person name="Mavromatis K."/>
            <person name="Ivanova N."/>
            <person name="Ovchinnikova G."/>
            <person name="Pagani I."/>
            <person name="Daligault H."/>
            <person name="Detter J.C."/>
            <person name="Han C."/>
            <person name="Land M."/>
            <person name="Hauser L."/>
            <person name="Markowitz V."/>
            <person name="Cheng J.-F."/>
            <person name="Hugenholtz P."/>
            <person name="Woyke T."/>
            <person name="Wu D."/>
            <person name="Verbarg S."/>
            <person name="Frueling A."/>
            <person name="Brambilla E."/>
            <person name="Klenk H.-P."/>
            <person name="Eisen J.A."/>
        </authorList>
    </citation>
    <scope>NUCLEOTIDE SEQUENCE</scope>
    <source>
        <strain>DSM 1100</strain>
    </source>
</reference>
<name>F4KSS9_HALH1</name>
<evidence type="ECO:0000259" key="1">
    <source>
        <dbReference type="Pfam" id="PF01553"/>
    </source>
</evidence>
<proteinExistence type="predicted"/>
<dbReference type="Proteomes" id="UP000008461">
    <property type="component" value="Chromosome"/>
</dbReference>
<dbReference type="EMBL" id="CP002691">
    <property type="protein sequence ID" value="AEE48043.1"/>
    <property type="molecule type" value="Genomic_DNA"/>
</dbReference>
<dbReference type="OrthoDB" id="1078132at2"/>